<keyword evidence="1" id="KW-0472">Membrane</keyword>
<evidence type="ECO:0000256" key="1">
    <source>
        <dbReference type="SAM" id="Phobius"/>
    </source>
</evidence>
<feature type="transmembrane region" description="Helical" evidence="1">
    <location>
        <begin position="23"/>
        <end position="42"/>
    </location>
</feature>
<keyword evidence="1" id="KW-0812">Transmembrane</keyword>
<sequence length="234" mass="27677">MDSFNPFLTPSVRKSSSARFRRYTTVTLVLFVSNYLGFLFPFSRTNRFSLNLDFFTVLFRNDIICESHMFVITFHFFGTPFLHIVVSIYCFNSIQIESDTFLGLNVFCCRINLVFFTVVVFWSRSIACPYWFIFYFIVENSVHTLLSVIIFANTDIKVFPGTHTLIRTFTIRLICTFACHHFVVYIFNFMQKLSVFRLLAILFAADRSFWIFITGTCTMAHLFIRSFLYFLFKF</sequence>
<name>A0A8D8ZFH5_9HEMI</name>
<accession>A0A8D8ZFH5</accession>
<feature type="transmembrane region" description="Helical" evidence="1">
    <location>
        <begin position="69"/>
        <end position="90"/>
    </location>
</feature>
<feature type="transmembrane region" description="Helical" evidence="1">
    <location>
        <begin position="129"/>
        <end position="152"/>
    </location>
</feature>
<keyword evidence="1" id="KW-1133">Transmembrane helix</keyword>
<feature type="transmembrane region" description="Helical" evidence="1">
    <location>
        <begin position="164"/>
        <end position="189"/>
    </location>
</feature>
<organism evidence="2">
    <name type="scientific">Cacopsylla melanoneura</name>
    <dbReference type="NCBI Taxonomy" id="428564"/>
    <lineage>
        <taxon>Eukaryota</taxon>
        <taxon>Metazoa</taxon>
        <taxon>Ecdysozoa</taxon>
        <taxon>Arthropoda</taxon>
        <taxon>Hexapoda</taxon>
        <taxon>Insecta</taxon>
        <taxon>Pterygota</taxon>
        <taxon>Neoptera</taxon>
        <taxon>Paraneoptera</taxon>
        <taxon>Hemiptera</taxon>
        <taxon>Sternorrhyncha</taxon>
        <taxon>Psylloidea</taxon>
        <taxon>Psyllidae</taxon>
        <taxon>Psyllinae</taxon>
        <taxon>Cacopsylla</taxon>
    </lineage>
</organism>
<evidence type="ECO:0000313" key="2">
    <source>
        <dbReference type="EMBL" id="CAG6745146.1"/>
    </source>
</evidence>
<dbReference type="AlphaFoldDB" id="A0A8D8ZFH5"/>
<proteinExistence type="predicted"/>
<protein>
    <submittedName>
        <fullName evidence="2">Uncharacterized protein</fullName>
    </submittedName>
</protein>
<feature type="transmembrane region" description="Helical" evidence="1">
    <location>
        <begin position="209"/>
        <end position="232"/>
    </location>
</feature>
<feature type="transmembrane region" description="Helical" evidence="1">
    <location>
        <begin position="102"/>
        <end position="123"/>
    </location>
</feature>
<reference evidence="2" key="1">
    <citation type="submission" date="2021-05" db="EMBL/GenBank/DDBJ databases">
        <authorList>
            <person name="Alioto T."/>
            <person name="Alioto T."/>
            <person name="Gomez Garrido J."/>
        </authorList>
    </citation>
    <scope>NUCLEOTIDE SEQUENCE</scope>
</reference>
<dbReference type="EMBL" id="HBUF01485061">
    <property type="protein sequence ID" value="CAG6745146.1"/>
    <property type="molecule type" value="Transcribed_RNA"/>
</dbReference>